<dbReference type="EC" id="2.4.1.11" evidence="9"/>
<feature type="compositionally biased region" description="Low complexity" evidence="10">
    <location>
        <begin position="603"/>
        <end position="612"/>
    </location>
</feature>
<dbReference type="InterPro" id="IPR008631">
    <property type="entry name" value="Glycogen_synth"/>
</dbReference>
<protein>
    <recommendedName>
        <fullName evidence="9">Glycogen [starch] synthase</fullName>
        <ecNumber evidence="9">2.4.1.11</ecNumber>
    </recommendedName>
</protein>
<dbReference type="PANTHER" id="PTHR10176">
    <property type="entry name" value="GLYCOGEN SYNTHASE"/>
    <property type="match status" value="1"/>
</dbReference>
<evidence type="ECO:0000256" key="2">
    <source>
        <dbReference type="ARBA" id="ARBA00010686"/>
    </source>
</evidence>
<evidence type="ECO:0000313" key="12">
    <source>
        <dbReference type="RefSeq" id="XP_010787618.1"/>
    </source>
</evidence>
<keyword evidence="3" id="KW-0021">Allosteric enzyme</keyword>
<dbReference type="GO" id="GO:0005978">
    <property type="term" value="P:glycogen biosynthetic process"/>
    <property type="evidence" value="ECO:0007669"/>
    <property type="project" value="UniProtKB-UniPathway"/>
</dbReference>
<keyword evidence="4 9" id="KW-0328">Glycosyltransferase</keyword>
<dbReference type="PANTHER" id="PTHR10176:SF1">
    <property type="entry name" value="GLYCOGEN [STARCH] SYNTHASE, LIVER"/>
    <property type="match status" value="1"/>
</dbReference>
<dbReference type="AlphaFoldDB" id="A0A6I9PKN7"/>
<comment type="function">
    <text evidence="9">Transfers the glycosyl residue from UDP-Glc to the non-reducing end of alpha-1,4-glucan.</text>
</comment>
<comment type="function">
    <text evidence="7">Glycogen synthase participates in the glycogen biosynthetic process along with glycogenin and glycogen branching enzyme. Extends the primer composed of a few glucose units formed by glycogenin by adding new glucose units to it. In this context, glycogen synthase transfers the glycosyl residue from UDP-Glc to the non-reducing end of alpha-1,4-glucan.</text>
</comment>
<dbReference type="OrthoDB" id="6335297at2759"/>
<organism evidence="11 12">
    <name type="scientific">Notothenia coriiceps</name>
    <name type="common">black rockcod</name>
    <dbReference type="NCBI Taxonomy" id="8208"/>
    <lineage>
        <taxon>Eukaryota</taxon>
        <taxon>Metazoa</taxon>
        <taxon>Chordata</taxon>
        <taxon>Craniata</taxon>
        <taxon>Vertebrata</taxon>
        <taxon>Euteleostomi</taxon>
        <taxon>Actinopterygii</taxon>
        <taxon>Neopterygii</taxon>
        <taxon>Teleostei</taxon>
        <taxon>Neoteleostei</taxon>
        <taxon>Acanthomorphata</taxon>
        <taxon>Eupercaria</taxon>
        <taxon>Perciformes</taxon>
        <taxon>Notothenioidei</taxon>
        <taxon>Nototheniidae</taxon>
        <taxon>Notothenia</taxon>
    </lineage>
</organism>
<feature type="region of interest" description="Disordered" evidence="10">
    <location>
        <begin position="603"/>
        <end position="656"/>
    </location>
</feature>
<evidence type="ECO:0000256" key="10">
    <source>
        <dbReference type="SAM" id="MobiDB-lite"/>
    </source>
</evidence>
<name>A0A6I9PKN7_9TELE</name>
<evidence type="ECO:0000256" key="4">
    <source>
        <dbReference type="ARBA" id="ARBA00022676"/>
    </source>
</evidence>
<dbReference type="GO" id="GO:0004373">
    <property type="term" value="F:alpha-1,4-glucan glucosyltransferase (UDP-glucose donor) activity"/>
    <property type="evidence" value="ECO:0007669"/>
    <property type="project" value="UniProtKB-EC"/>
</dbReference>
<dbReference type="Pfam" id="PF05693">
    <property type="entry name" value="Glycogen_syn"/>
    <property type="match status" value="2"/>
</dbReference>
<dbReference type="FunFam" id="3.40.50.2000:FF:000028">
    <property type="entry name" value="Glycogen [starch] synthase"/>
    <property type="match status" value="1"/>
</dbReference>
<dbReference type="SUPFAM" id="SSF53756">
    <property type="entry name" value="UDP-Glycosyltransferase/glycogen phosphorylase"/>
    <property type="match status" value="1"/>
</dbReference>
<evidence type="ECO:0000256" key="1">
    <source>
        <dbReference type="ARBA" id="ARBA00004964"/>
    </source>
</evidence>
<reference evidence="12" key="1">
    <citation type="submission" date="2025-08" db="UniProtKB">
        <authorList>
            <consortium name="RefSeq"/>
        </authorList>
    </citation>
    <scope>IDENTIFICATION</scope>
    <source>
        <tissue evidence="12">Muscle</tissue>
    </source>
</reference>
<sequence>MPLSRSLSMTSLSGVLPAWEEEELPVEDLLLFEVAWEVTNKVGGIYTVLQTKAKITVDEWGENYYMMGPYYEHNFKTQVEACEPPNPAVRKAMDALIHNGYQVHFGRWLIEGSPFVILFDIGSAAWNLDRWKGDLWETCQIGLPYNDREANDSVILGSLIAWFFKELIDQLGDTPNVIGHFHEWQAGAGLILSRCRKIPMATVFTTHATLLGRYLCAGNADFYNNLDKFNVDKEAGERHIYHRCCLERAAVHCAHVFTTVSQITAVEASHMLHRKPDVVTPNGLNVKKFSAMHEFQNLHTTSKACIQEFIRGHFYGHLDFDLDKTLFFFIAGRYEFTNKGADIFLESLSRLNYLLRVHKNDMTVVVFFIMPAKTNNFNVESLKGQAVRKQLCSSMPNATPKPPGKTCNRTHCGDKQDKGRALATTDGDTLESTRIIFHPEFLSSTSPLLPMDYEDFVRGCNLGVFPSYYEPWGYTPGECTVMGIPSVTTNLSGFGCFMEEHVSDPAAYGVYIVDRRFRSAEESCNQLTQFMFSFCQQSLRQRIIQRNRTERLSDLLDWRYLGRFYVHARHLALNRAFPDKFKMDPMAPLKTEGFRYPRPYSVPASPSASVHSTPHHSDVEDDDDDDYEPYDEDEEAERDRLNIKAPFVLGDVQEGK</sequence>
<comment type="similarity">
    <text evidence="2 9">Belongs to the glycosyltransferase 3 family.</text>
</comment>
<dbReference type="CTD" id="2998"/>
<dbReference type="Proteomes" id="UP000504611">
    <property type="component" value="Unplaced"/>
</dbReference>
<evidence type="ECO:0000256" key="9">
    <source>
        <dbReference type="RuleBase" id="RU363104"/>
    </source>
</evidence>
<keyword evidence="6 9" id="KW-0320">Glycogen biosynthesis</keyword>
<proteinExistence type="inferred from homology"/>
<keyword evidence="5 9" id="KW-0808">Transferase</keyword>
<dbReference type="KEGG" id="ncc:104961097"/>
<evidence type="ECO:0000256" key="7">
    <source>
        <dbReference type="ARBA" id="ARBA00043883"/>
    </source>
</evidence>
<feature type="compositionally biased region" description="Acidic residues" evidence="10">
    <location>
        <begin position="619"/>
        <end position="636"/>
    </location>
</feature>
<gene>
    <name evidence="12" type="primary">gys2</name>
</gene>
<dbReference type="GO" id="GO:0005737">
    <property type="term" value="C:cytoplasm"/>
    <property type="evidence" value="ECO:0007669"/>
    <property type="project" value="TreeGrafter"/>
</dbReference>
<dbReference type="Gene3D" id="3.40.50.2000">
    <property type="entry name" value="Glycogen Phosphorylase B"/>
    <property type="match status" value="2"/>
</dbReference>
<dbReference type="RefSeq" id="XP_010787618.1">
    <property type="nucleotide sequence ID" value="XM_010789316.1"/>
</dbReference>
<evidence type="ECO:0000256" key="8">
    <source>
        <dbReference type="ARBA" id="ARBA00047345"/>
    </source>
</evidence>
<accession>A0A6I9PKN7</accession>
<evidence type="ECO:0000256" key="6">
    <source>
        <dbReference type="ARBA" id="ARBA00023056"/>
    </source>
</evidence>
<evidence type="ECO:0000256" key="3">
    <source>
        <dbReference type="ARBA" id="ARBA00022533"/>
    </source>
</evidence>
<comment type="catalytic activity">
    <reaction evidence="8">
        <text>[(1-&gt;4)-alpha-D-glucosyl](n) + UDP-alpha-D-glucose = [(1-&gt;4)-alpha-D-glucosyl](n+1) + UDP + H(+)</text>
        <dbReference type="Rhea" id="RHEA:18549"/>
        <dbReference type="Rhea" id="RHEA-COMP:9584"/>
        <dbReference type="Rhea" id="RHEA-COMP:9587"/>
        <dbReference type="ChEBI" id="CHEBI:15378"/>
        <dbReference type="ChEBI" id="CHEBI:15444"/>
        <dbReference type="ChEBI" id="CHEBI:58223"/>
        <dbReference type="ChEBI" id="CHEBI:58885"/>
        <dbReference type="EC" id="2.4.1.11"/>
    </reaction>
    <physiologicalReaction direction="left-to-right" evidence="8">
        <dbReference type="Rhea" id="RHEA:18550"/>
    </physiologicalReaction>
</comment>
<dbReference type="UniPathway" id="UPA00164"/>
<keyword evidence="11" id="KW-1185">Reference proteome</keyword>
<comment type="pathway">
    <text evidence="1 9">Glycan biosynthesis; glycogen biosynthesis.</text>
</comment>
<evidence type="ECO:0000256" key="5">
    <source>
        <dbReference type="ARBA" id="ARBA00022679"/>
    </source>
</evidence>
<evidence type="ECO:0000313" key="11">
    <source>
        <dbReference type="Proteomes" id="UP000504611"/>
    </source>
</evidence>